<dbReference type="RefSeq" id="WP_131281798.1">
    <property type="nucleotide sequence ID" value="NZ_JBHSLR010000002.1"/>
</dbReference>
<keyword evidence="3" id="KW-1185">Reference proteome</keyword>
<dbReference type="AlphaFoldDB" id="A0A4Q9UZH4"/>
<evidence type="ECO:0000313" key="3">
    <source>
        <dbReference type="Proteomes" id="UP000293036"/>
    </source>
</evidence>
<accession>A0A4Q9UZH4</accession>
<protein>
    <submittedName>
        <fullName evidence="2">Uncharacterized protein</fullName>
    </submittedName>
</protein>
<feature type="chain" id="PRO_5020464856" evidence="1">
    <location>
        <begin position="28"/>
        <end position="158"/>
    </location>
</feature>
<gene>
    <name evidence="2" type="ORF">EZJ44_07190</name>
</gene>
<organism evidence="2 3">
    <name type="scientific">Arcanobacterium bovis</name>
    <dbReference type="NCBI Taxonomy" id="2529275"/>
    <lineage>
        <taxon>Bacteria</taxon>
        <taxon>Bacillati</taxon>
        <taxon>Actinomycetota</taxon>
        <taxon>Actinomycetes</taxon>
        <taxon>Actinomycetales</taxon>
        <taxon>Actinomycetaceae</taxon>
        <taxon>Arcanobacterium</taxon>
    </lineage>
</organism>
<dbReference type="EMBL" id="SJDT01000005">
    <property type="protein sequence ID" value="TBW21081.1"/>
    <property type="molecule type" value="Genomic_DNA"/>
</dbReference>
<reference evidence="2 3" key="1">
    <citation type="submission" date="2019-02" db="EMBL/GenBank/DDBJ databases">
        <title>Arcanobacterium bovis sp. nov., isolated from the milk of a cow with mastitis.</title>
        <authorList>
            <person name="Sammra O."/>
            <person name="Foster G."/>
            <person name="Hassan A."/>
            <person name="Alssahen M."/>
            <person name="Laemmler C."/>
            <person name="Borowiak M."/>
            <person name="Malorny B."/>
            <person name="Abdulmawjood A."/>
        </authorList>
    </citation>
    <scope>NUCLEOTIDE SEQUENCE [LARGE SCALE GENOMIC DNA]</scope>
    <source>
        <strain evidence="2 3">C605018/01/1</strain>
    </source>
</reference>
<dbReference type="Proteomes" id="UP000293036">
    <property type="component" value="Unassembled WGS sequence"/>
</dbReference>
<sequence length="158" mass="16333">MKRIVVALITIATALGATFVGSPQASATQNDHAGSIQIPIATGIDPSNPHNDQITPKEEAGQYYYMCTNMGQQYPWNHPADPNKCPGWLDVYIGGKNVAHVNTGMAGKPDVTASCVAGLAFTVISLVVPGGVFVDGGRIAVGMTLGSLGITLLGCSGY</sequence>
<keyword evidence="1" id="KW-0732">Signal</keyword>
<evidence type="ECO:0000256" key="1">
    <source>
        <dbReference type="SAM" id="SignalP"/>
    </source>
</evidence>
<evidence type="ECO:0000313" key="2">
    <source>
        <dbReference type="EMBL" id="TBW21081.1"/>
    </source>
</evidence>
<comment type="caution">
    <text evidence="2">The sequence shown here is derived from an EMBL/GenBank/DDBJ whole genome shotgun (WGS) entry which is preliminary data.</text>
</comment>
<name>A0A4Q9UZH4_9ACTO</name>
<proteinExistence type="predicted"/>
<feature type="signal peptide" evidence="1">
    <location>
        <begin position="1"/>
        <end position="27"/>
    </location>
</feature>
<dbReference type="OrthoDB" id="4943760at2"/>